<dbReference type="GO" id="GO:0016780">
    <property type="term" value="F:phosphotransferase activity, for other substituted phosphate groups"/>
    <property type="evidence" value="ECO:0007669"/>
    <property type="project" value="InterPro"/>
</dbReference>
<dbReference type="Proteomes" id="UP000247973">
    <property type="component" value="Unassembled WGS sequence"/>
</dbReference>
<evidence type="ECO:0000256" key="10">
    <source>
        <dbReference type="ARBA" id="ARBA00023264"/>
    </source>
</evidence>
<dbReference type="GO" id="GO:0008654">
    <property type="term" value="P:phospholipid biosynthetic process"/>
    <property type="evidence" value="ECO:0007669"/>
    <property type="project" value="UniProtKB-KW"/>
</dbReference>
<evidence type="ECO:0000256" key="3">
    <source>
        <dbReference type="ARBA" id="ARBA00022516"/>
    </source>
</evidence>
<comment type="caution">
    <text evidence="13">The sequence shown here is derived from an EMBL/GenBank/DDBJ whole genome shotgun (WGS) entry which is preliminary data.</text>
</comment>
<evidence type="ECO:0000256" key="9">
    <source>
        <dbReference type="ARBA" id="ARBA00023209"/>
    </source>
</evidence>
<proteinExistence type="inferred from homology"/>
<evidence type="ECO:0000256" key="5">
    <source>
        <dbReference type="ARBA" id="ARBA00022692"/>
    </source>
</evidence>
<dbReference type="PANTHER" id="PTHR14269">
    <property type="entry name" value="CDP-DIACYLGLYCEROL--GLYCEROL-3-PHOSPHATE 3-PHOSPHATIDYLTRANSFERASE-RELATED"/>
    <property type="match status" value="1"/>
</dbReference>
<dbReference type="EMBL" id="QICL01000003">
    <property type="protein sequence ID" value="PXV67541.1"/>
    <property type="molecule type" value="Genomic_DNA"/>
</dbReference>
<feature type="transmembrane region" description="Helical" evidence="12">
    <location>
        <begin position="129"/>
        <end position="149"/>
    </location>
</feature>
<keyword evidence="10" id="KW-1208">Phospholipid metabolism</keyword>
<evidence type="ECO:0000313" key="14">
    <source>
        <dbReference type="Proteomes" id="UP000247973"/>
    </source>
</evidence>
<keyword evidence="6 12" id="KW-1133">Transmembrane helix</keyword>
<dbReference type="PROSITE" id="PS00379">
    <property type="entry name" value="CDP_ALCOHOL_P_TRANSF"/>
    <property type="match status" value="1"/>
</dbReference>
<feature type="transmembrane region" description="Helical" evidence="12">
    <location>
        <begin position="65"/>
        <end position="85"/>
    </location>
</feature>
<keyword evidence="5 12" id="KW-0812">Transmembrane</keyword>
<keyword evidence="9" id="KW-0594">Phospholipid biosynthesis</keyword>
<dbReference type="InterPro" id="IPR000462">
    <property type="entry name" value="CDP-OH_P_trans"/>
</dbReference>
<dbReference type="Pfam" id="PF01066">
    <property type="entry name" value="CDP-OH_P_transf"/>
    <property type="match status" value="1"/>
</dbReference>
<reference evidence="13 14" key="1">
    <citation type="submission" date="2018-03" db="EMBL/GenBank/DDBJ databases">
        <title>Genomic Encyclopedia of Archaeal and Bacterial Type Strains, Phase II (KMG-II): from individual species to whole genera.</title>
        <authorList>
            <person name="Goeker M."/>
        </authorList>
    </citation>
    <scope>NUCLEOTIDE SEQUENCE [LARGE SCALE GENOMIC DNA]</scope>
    <source>
        <strain evidence="13 14">DSM 100214</strain>
    </source>
</reference>
<keyword evidence="8 12" id="KW-0472">Membrane</keyword>
<comment type="subcellular location">
    <subcellularLocation>
        <location evidence="1">Membrane</location>
        <topology evidence="1">Multi-pass membrane protein</topology>
    </subcellularLocation>
</comment>
<evidence type="ECO:0000313" key="13">
    <source>
        <dbReference type="EMBL" id="PXV67541.1"/>
    </source>
</evidence>
<gene>
    <name evidence="13" type="ORF">CLV62_103214</name>
</gene>
<keyword evidence="14" id="KW-1185">Reference proteome</keyword>
<feature type="transmembrane region" description="Helical" evidence="12">
    <location>
        <begin position="197"/>
        <end position="225"/>
    </location>
</feature>
<dbReference type="GO" id="GO:0016020">
    <property type="term" value="C:membrane"/>
    <property type="evidence" value="ECO:0007669"/>
    <property type="project" value="UniProtKB-SubCell"/>
</dbReference>
<dbReference type="RefSeq" id="WP_110309674.1">
    <property type="nucleotide sequence ID" value="NZ_QICL01000003.1"/>
</dbReference>
<organism evidence="13 14">
    <name type="scientific">Dysgonomonas alginatilytica</name>
    <dbReference type="NCBI Taxonomy" id="1605892"/>
    <lineage>
        <taxon>Bacteria</taxon>
        <taxon>Pseudomonadati</taxon>
        <taxon>Bacteroidota</taxon>
        <taxon>Bacteroidia</taxon>
        <taxon>Bacteroidales</taxon>
        <taxon>Dysgonomonadaceae</taxon>
        <taxon>Dysgonomonas</taxon>
    </lineage>
</organism>
<dbReference type="PANTHER" id="PTHR14269:SF61">
    <property type="entry name" value="CDP-DIACYLGLYCEROL--SERINE O-PHOSPHATIDYLTRANSFERASE"/>
    <property type="match status" value="1"/>
</dbReference>
<dbReference type="PROSITE" id="PS51257">
    <property type="entry name" value="PROKAR_LIPOPROTEIN"/>
    <property type="match status" value="1"/>
</dbReference>
<evidence type="ECO:0000256" key="7">
    <source>
        <dbReference type="ARBA" id="ARBA00023098"/>
    </source>
</evidence>
<accession>A0A2V3PZH4</accession>
<name>A0A2V3PZH4_9BACT</name>
<evidence type="ECO:0000256" key="6">
    <source>
        <dbReference type="ARBA" id="ARBA00022989"/>
    </source>
</evidence>
<feature type="transmembrane region" description="Helical" evidence="12">
    <location>
        <begin position="97"/>
        <end position="117"/>
    </location>
</feature>
<evidence type="ECO:0000256" key="8">
    <source>
        <dbReference type="ARBA" id="ARBA00023136"/>
    </source>
</evidence>
<dbReference type="InterPro" id="IPR050324">
    <property type="entry name" value="CDP-alcohol_PTase-I"/>
</dbReference>
<keyword evidence="4 11" id="KW-0808">Transferase</keyword>
<dbReference type="AlphaFoldDB" id="A0A2V3PZH4"/>
<protein>
    <submittedName>
        <fullName evidence="13">CDP-diacylglycerol--serine O-phosphatidyltransferase</fullName>
    </submittedName>
</protein>
<dbReference type="OrthoDB" id="9777147at2"/>
<sequence>MKKHIPNLLTSMHAFSGCIACVMAFNGNYLWVVIWVIIASVFDFSDGFAARLLKASSTIGKDLDSLADMVSFGVAPALVVFRLLSDSPTINTLDCSIAEYIPYISFLLVIFSALRLAKFNNDERQSTSFIGLPTPANALFWISLCYGISERDEFIQTISFYPIIALIIVFSLLLTSEIPMFSLKVKSIKFKGNELRYLLILFMIIAISFWGLLGIAAGIILYIILSATTSKLLKQP</sequence>
<dbReference type="Gene3D" id="1.20.120.1760">
    <property type="match status" value="1"/>
</dbReference>
<dbReference type="InterPro" id="IPR048254">
    <property type="entry name" value="CDP_ALCOHOL_P_TRANSF_CS"/>
</dbReference>
<comment type="similarity">
    <text evidence="2 11">Belongs to the CDP-alcohol phosphatidyltransferase class-I family.</text>
</comment>
<keyword evidence="3" id="KW-0444">Lipid biosynthesis</keyword>
<evidence type="ECO:0000256" key="2">
    <source>
        <dbReference type="ARBA" id="ARBA00010441"/>
    </source>
</evidence>
<evidence type="ECO:0000256" key="12">
    <source>
        <dbReference type="SAM" id="Phobius"/>
    </source>
</evidence>
<evidence type="ECO:0000256" key="11">
    <source>
        <dbReference type="RuleBase" id="RU003750"/>
    </source>
</evidence>
<evidence type="ECO:0000256" key="1">
    <source>
        <dbReference type="ARBA" id="ARBA00004141"/>
    </source>
</evidence>
<dbReference type="InterPro" id="IPR043130">
    <property type="entry name" value="CDP-OH_PTrfase_TM_dom"/>
</dbReference>
<evidence type="ECO:0000256" key="4">
    <source>
        <dbReference type="ARBA" id="ARBA00022679"/>
    </source>
</evidence>
<feature type="transmembrane region" description="Helical" evidence="12">
    <location>
        <begin position="155"/>
        <end position="176"/>
    </location>
</feature>
<keyword evidence="7" id="KW-0443">Lipid metabolism</keyword>